<sequence>MDSYDIRWKKSAEKDLLGIDYKQIPRIIKSIESLAKNPFSRQYRKLQDTDNFYRIRVGDYRVIYQVDKDDNILTIFYVRHRKDVYRKRK</sequence>
<evidence type="ECO:0000313" key="2">
    <source>
        <dbReference type="EMBL" id="GAI60153.1"/>
    </source>
</evidence>
<accession>X1PW78</accession>
<dbReference type="PANTHER" id="PTHR38813">
    <property type="match status" value="1"/>
</dbReference>
<dbReference type="Gene3D" id="3.30.2310.20">
    <property type="entry name" value="RelE-like"/>
    <property type="match status" value="1"/>
</dbReference>
<dbReference type="InterPro" id="IPR007712">
    <property type="entry name" value="RelE/ParE_toxin"/>
</dbReference>
<dbReference type="SUPFAM" id="SSF143011">
    <property type="entry name" value="RelE-like"/>
    <property type="match status" value="1"/>
</dbReference>
<name>X1PW78_9ZZZZ</name>
<dbReference type="EMBL" id="BARW01001464">
    <property type="protein sequence ID" value="GAI60153.1"/>
    <property type="molecule type" value="Genomic_DNA"/>
</dbReference>
<dbReference type="Pfam" id="PF05016">
    <property type="entry name" value="ParE_toxin"/>
    <property type="match status" value="1"/>
</dbReference>
<reference evidence="2" key="1">
    <citation type="journal article" date="2014" name="Front. Microbiol.">
        <title>High frequency of phylogenetically diverse reductive dehalogenase-homologous genes in deep subseafloor sedimentary metagenomes.</title>
        <authorList>
            <person name="Kawai M."/>
            <person name="Futagami T."/>
            <person name="Toyoda A."/>
            <person name="Takaki Y."/>
            <person name="Nishi S."/>
            <person name="Hori S."/>
            <person name="Arai W."/>
            <person name="Tsubouchi T."/>
            <person name="Morono Y."/>
            <person name="Uchiyama I."/>
            <person name="Ito T."/>
            <person name="Fujiyama A."/>
            <person name="Inagaki F."/>
            <person name="Takami H."/>
        </authorList>
    </citation>
    <scope>NUCLEOTIDE SEQUENCE</scope>
    <source>
        <strain evidence="2">Expedition CK06-06</strain>
    </source>
</reference>
<keyword evidence="1" id="KW-1277">Toxin-antitoxin system</keyword>
<dbReference type="InterPro" id="IPR035093">
    <property type="entry name" value="RelE/ParE_toxin_dom_sf"/>
</dbReference>
<comment type="caution">
    <text evidence="2">The sequence shown here is derived from an EMBL/GenBank/DDBJ whole genome shotgun (WGS) entry which is preliminary data.</text>
</comment>
<proteinExistence type="predicted"/>
<dbReference type="InterPro" id="IPR052747">
    <property type="entry name" value="TA_system_RelE_toxin"/>
</dbReference>
<dbReference type="AlphaFoldDB" id="X1PW78"/>
<gene>
    <name evidence="2" type="ORF">S12H4_04657</name>
</gene>
<organism evidence="2">
    <name type="scientific">marine sediment metagenome</name>
    <dbReference type="NCBI Taxonomy" id="412755"/>
    <lineage>
        <taxon>unclassified sequences</taxon>
        <taxon>metagenomes</taxon>
        <taxon>ecological metagenomes</taxon>
    </lineage>
</organism>
<evidence type="ECO:0008006" key="3">
    <source>
        <dbReference type="Google" id="ProtNLM"/>
    </source>
</evidence>
<evidence type="ECO:0000256" key="1">
    <source>
        <dbReference type="ARBA" id="ARBA00022649"/>
    </source>
</evidence>
<dbReference type="PANTHER" id="PTHR38813:SF1">
    <property type="entry name" value="TOXIN RELE1-RELATED"/>
    <property type="match status" value="1"/>
</dbReference>
<protein>
    <recommendedName>
        <fullName evidence="3">Type II toxin-antitoxin system RelE/ParE family toxin</fullName>
    </recommendedName>
</protein>